<dbReference type="EMBL" id="LSSN01003750">
    <property type="protein sequence ID" value="OMJ12873.1"/>
    <property type="molecule type" value="Genomic_DNA"/>
</dbReference>
<sequence>MQVLAEISKSIAPPSDKSQFTVGKIDAGMAVLLTCENQQIEFPSILLPEGVKTGSVVCINVTRDTVQEVSRKINFDKLQDAIFHEFGSFVQHPPVLSVRSTTQTSCIIEWSKLDIGKDRLLGLHLFKNNQRLPLNLPKTLKSANINNFVKVSGLELNLDYEFSLEMKTSSGTFWSDAVKVKTHSLDNLTGIVVAFGQFEDASNSNLNPDDLEDKSITKRSATAGKCAEVIEKVGGKWSTQIDINVTHFICQIPSGPQYDLATAYNIPIVKPEWIFACEADRKLQPALAYYLSR</sequence>
<dbReference type="PANTHER" id="PTHR47351:SF1">
    <property type="entry name" value="CHITIN BIOSYNTHESIS PROTEIN CHS5"/>
    <property type="match status" value="1"/>
</dbReference>
<dbReference type="GO" id="GO:0000747">
    <property type="term" value="P:conjugation with cellular fusion"/>
    <property type="evidence" value="ECO:0007669"/>
    <property type="project" value="TreeGrafter"/>
</dbReference>
<accession>A0A1R1X6R2</accession>
<dbReference type="OrthoDB" id="245697at2759"/>
<evidence type="ECO:0000313" key="4">
    <source>
        <dbReference type="EMBL" id="OMJ12873.1"/>
    </source>
</evidence>
<dbReference type="GO" id="GO:0034044">
    <property type="term" value="C:exomer complex"/>
    <property type="evidence" value="ECO:0007669"/>
    <property type="project" value="TreeGrafter"/>
</dbReference>
<gene>
    <name evidence="3" type="ORF">AYI70_g10415</name>
    <name evidence="2" type="ORF">AYI70_g11312</name>
    <name evidence="4" type="ORF">AYI70_g8850</name>
</gene>
<dbReference type="InterPro" id="IPR031669">
    <property type="entry name" value="Fn3_2"/>
</dbReference>
<dbReference type="CDD" id="cd00063">
    <property type="entry name" value="FN3"/>
    <property type="match status" value="1"/>
</dbReference>
<dbReference type="InterPro" id="IPR013783">
    <property type="entry name" value="Ig-like_fold"/>
</dbReference>
<dbReference type="GO" id="GO:0006893">
    <property type="term" value="P:Golgi to plasma membrane transport"/>
    <property type="evidence" value="ECO:0007669"/>
    <property type="project" value="TreeGrafter"/>
</dbReference>
<comment type="caution">
    <text evidence="3">The sequence shown here is derived from an EMBL/GenBank/DDBJ whole genome shotgun (WGS) entry which is preliminary data.</text>
</comment>
<dbReference type="Gene3D" id="2.60.40.10">
    <property type="entry name" value="Immunoglobulins"/>
    <property type="match status" value="1"/>
</dbReference>
<proteinExistence type="predicted"/>
<dbReference type="Gene3D" id="3.40.50.10190">
    <property type="entry name" value="BRCT domain"/>
    <property type="match status" value="1"/>
</dbReference>
<dbReference type="InterPro" id="IPR001357">
    <property type="entry name" value="BRCT_dom"/>
</dbReference>
<dbReference type="Pfam" id="PF16893">
    <property type="entry name" value="fn3_2"/>
    <property type="match status" value="1"/>
</dbReference>
<dbReference type="GO" id="GO:0005802">
    <property type="term" value="C:trans-Golgi network"/>
    <property type="evidence" value="ECO:0007669"/>
    <property type="project" value="TreeGrafter"/>
</dbReference>
<evidence type="ECO:0000259" key="1">
    <source>
        <dbReference type="PROSITE" id="PS50172"/>
    </source>
</evidence>
<evidence type="ECO:0000313" key="3">
    <source>
        <dbReference type="EMBL" id="OMJ10292.1"/>
    </source>
</evidence>
<dbReference type="InterPro" id="IPR052827">
    <property type="entry name" value="CHS_Export/Cell_Fusion_Reg"/>
</dbReference>
<dbReference type="Pfam" id="PF00533">
    <property type="entry name" value="BRCT"/>
    <property type="match status" value="1"/>
</dbReference>
<organism evidence="3 5">
    <name type="scientific">Smittium culicis</name>
    <dbReference type="NCBI Taxonomy" id="133412"/>
    <lineage>
        <taxon>Eukaryota</taxon>
        <taxon>Fungi</taxon>
        <taxon>Fungi incertae sedis</taxon>
        <taxon>Zoopagomycota</taxon>
        <taxon>Kickxellomycotina</taxon>
        <taxon>Harpellomycetes</taxon>
        <taxon>Harpellales</taxon>
        <taxon>Legeriomycetaceae</taxon>
        <taxon>Smittium</taxon>
    </lineage>
</organism>
<dbReference type="PANTHER" id="PTHR47351">
    <property type="entry name" value="CHITIN BIOSYNTHESIS PROTEIN CHS5"/>
    <property type="match status" value="1"/>
</dbReference>
<evidence type="ECO:0000313" key="5">
    <source>
        <dbReference type="Proteomes" id="UP000187283"/>
    </source>
</evidence>
<dbReference type="InterPro" id="IPR036420">
    <property type="entry name" value="BRCT_dom_sf"/>
</dbReference>
<protein>
    <submittedName>
        <fullName evidence="3">Chitin biosynthesis protein CHS5</fullName>
    </submittedName>
</protein>
<dbReference type="SUPFAM" id="SSF52113">
    <property type="entry name" value="BRCT domain"/>
    <property type="match status" value="1"/>
</dbReference>
<dbReference type="SMART" id="SM00292">
    <property type="entry name" value="BRCT"/>
    <property type="match status" value="1"/>
</dbReference>
<dbReference type="InterPro" id="IPR031673">
    <property type="entry name" value="Chs5_N"/>
</dbReference>
<dbReference type="EMBL" id="LSSN01005680">
    <property type="protein sequence ID" value="OMJ08807.1"/>
    <property type="molecule type" value="Genomic_DNA"/>
</dbReference>
<dbReference type="EMBL" id="LSSN01005070">
    <property type="protein sequence ID" value="OMJ10292.1"/>
    <property type="molecule type" value="Genomic_DNA"/>
</dbReference>
<dbReference type="Proteomes" id="UP000187283">
    <property type="component" value="Unassembled WGS sequence"/>
</dbReference>
<dbReference type="GO" id="GO:0046983">
    <property type="term" value="F:protein dimerization activity"/>
    <property type="evidence" value="ECO:0007669"/>
    <property type="project" value="InterPro"/>
</dbReference>
<dbReference type="STRING" id="133412.A0A1R1X6R2"/>
<evidence type="ECO:0000313" key="2">
    <source>
        <dbReference type="EMBL" id="OMJ08807.1"/>
    </source>
</evidence>
<feature type="domain" description="BRCT" evidence="1">
    <location>
        <begin position="228"/>
        <end position="291"/>
    </location>
</feature>
<dbReference type="InterPro" id="IPR036116">
    <property type="entry name" value="FN3_sf"/>
</dbReference>
<dbReference type="AlphaFoldDB" id="A0A1R1X6R2"/>
<name>A0A1R1X6R2_9FUNG</name>
<dbReference type="Gene3D" id="6.20.120.50">
    <property type="match status" value="1"/>
</dbReference>
<dbReference type="Pfam" id="PF16892">
    <property type="entry name" value="CHS5_N"/>
    <property type="match status" value="1"/>
</dbReference>
<dbReference type="PROSITE" id="PS50172">
    <property type="entry name" value="BRCT"/>
    <property type="match status" value="1"/>
</dbReference>
<reference evidence="3 5" key="1">
    <citation type="submission" date="2017-01" db="EMBL/GenBank/DDBJ databases">
        <authorList>
            <person name="Mah S.A."/>
            <person name="Swanson W.J."/>
            <person name="Moy G.W."/>
            <person name="Vacquier V.D."/>
        </authorList>
    </citation>
    <scope>NUCLEOTIDE SEQUENCE [LARGE SCALE GENOMIC DNA]</scope>
    <source>
        <strain evidence="3 5">GSMNP</strain>
    </source>
</reference>
<keyword evidence="5" id="KW-1185">Reference proteome</keyword>
<dbReference type="InterPro" id="IPR003961">
    <property type="entry name" value="FN3_dom"/>
</dbReference>
<dbReference type="SUPFAM" id="SSF49265">
    <property type="entry name" value="Fibronectin type III"/>
    <property type="match status" value="1"/>
</dbReference>